<evidence type="ECO:0000256" key="1">
    <source>
        <dbReference type="SAM" id="MobiDB-lite"/>
    </source>
</evidence>
<dbReference type="EMBL" id="JBHSWU010000211">
    <property type="protein sequence ID" value="MFC6724548.1"/>
    <property type="molecule type" value="Genomic_DNA"/>
</dbReference>
<keyword evidence="2" id="KW-1133">Transmembrane helix</keyword>
<organism evidence="3 4">
    <name type="scientific">Halobium palmae</name>
    <dbReference type="NCBI Taxonomy" id="1776492"/>
    <lineage>
        <taxon>Archaea</taxon>
        <taxon>Methanobacteriati</taxon>
        <taxon>Methanobacteriota</taxon>
        <taxon>Stenosarchaea group</taxon>
        <taxon>Halobacteria</taxon>
        <taxon>Halobacteriales</taxon>
        <taxon>Haloferacaceae</taxon>
        <taxon>Halobium</taxon>
    </lineage>
</organism>
<keyword evidence="2" id="KW-0812">Transmembrane</keyword>
<comment type="caution">
    <text evidence="3">The sequence shown here is derived from an EMBL/GenBank/DDBJ whole genome shotgun (WGS) entry which is preliminary data.</text>
</comment>
<protein>
    <submittedName>
        <fullName evidence="3">DUF6684 family protein</fullName>
    </submittedName>
</protein>
<name>A0ABD5RZU2_9EURY</name>
<dbReference type="InterPro" id="IPR046506">
    <property type="entry name" value="DUF6684"/>
</dbReference>
<keyword evidence="2" id="KW-0472">Membrane</keyword>
<feature type="non-terminal residue" evidence="3">
    <location>
        <position position="138"/>
    </location>
</feature>
<feature type="compositionally biased region" description="Polar residues" evidence="1">
    <location>
        <begin position="129"/>
        <end position="138"/>
    </location>
</feature>
<accession>A0ABD5RZU2</accession>
<reference evidence="3 4" key="1">
    <citation type="journal article" date="2019" name="Int. J. Syst. Evol. Microbiol.">
        <title>The Global Catalogue of Microorganisms (GCM) 10K type strain sequencing project: providing services to taxonomists for standard genome sequencing and annotation.</title>
        <authorList>
            <consortium name="The Broad Institute Genomics Platform"/>
            <consortium name="The Broad Institute Genome Sequencing Center for Infectious Disease"/>
            <person name="Wu L."/>
            <person name="Ma J."/>
        </authorList>
    </citation>
    <scope>NUCLEOTIDE SEQUENCE [LARGE SCALE GENOMIC DNA]</scope>
    <source>
        <strain evidence="3 4">NBRC 111368</strain>
    </source>
</reference>
<evidence type="ECO:0000313" key="4">
    <source>
        <dbReference type="Proteomes" id="UP001596328"/>
    </source>
</evidence>
<feature type="transmembrane region" description="Helical" evidence="2">
    <location>
        <begin position="41"/>
        <end position="66"/>
    </location>
</feature>
<evidence type="ECO:0000313" key="3">
    <source>
        <dbReference type="EMBL" id="MFC6724548.1"/>
    </source>
</evidence>
<dbReference type="AlphaFoldDB" id="A0ABD5RZU2"/>
<proteinExistence type="predicted"/>
<evidence type="ECO:0000256" key="2">
    <source>
        <dbReference type="SAM" id="Phobius"/>
    </source>
</evidence>
<dbReference type="Pfam" id="PF20389">
    <property type="entry name" value="DUF6684"/>
    <property type="match status" value="1"/>
</dbReference>
<sequence length="138" mass="14510">MATNKIFDRETLLDLTVNFVPLFIILFFIGVLVVTDPWPELSGFLFIVAIGLHVVPFVALAILTYVSGKAIAGDEKTQTVFPPGQATVPGTQPLEHGEGESTDETAAIEGETTETPTTDEGTASGEATDASTAESADP</sequence>
<feature type="compositionally biased region" description="Low complexity" evidence="1">
    <location>
        <begin position="104"/>
        <end position="122"/>
    </location>
</feature>
<gene>
    <name evidence="3" type="ORF">ACFQE1_09210</name>
</gene>
<feature type="region of interest" description="Disordered" evidence="1">
    <location>
        <begin position="76"/>
        <end position="138"/>
    </location>
</feature>
<feature type="transmembrane region" description="Helical" evidence="2">
    <location>
        <begin position="12"/>
        <end position="35"/>
    </location>
</feature>
<dbReference type="Proteomes" id="UP001596328">
    <property type="component" value="Unassembled WGS sequence"/>
</dbReference>
<keyword evidence="4" id="KW-1185">Reference proteome</keyword>